<organism evidence="2 3">
    <name type="scientific">Trifolium medium</name>
    <dbReference type="NCBI Taxonomy" id="97028"/>
    <lineage>
        <taxon>Eukaryota</taxon>
        <taxon>Viridiplantae</taxon>
        <taxon>Streptophyta</taxon>
        <taxon>Embryophyta</taxon>
        <taxon>Tracheophyta</taxon>
        <taxon>Spermatophyta</taxon>
        <taxon>Magnoliopsida</taxon>
        <taxon>eudicotyledons</taxon>
        <taxon>Gunneridae</taxon>
        <taxon>Pentapetalae</taxon>
        <taxon>rosids</taxon>
        <taxon>fabids</taxon>
        <taxon>Fabales</taxon>
        <taxon>Fabaceae</taxon>
        <taxon>Papilionoideae</taxon>
        <taxon>50 kb inversion clade</taxon>
        <taxon>NPAAA clade</taxon>
        <taxon>Hologalegina</taxon>
        <taxon>IRL clade</taxon>
        <taxon>Trifolieae</taxon>
        <taxon>Trifolium</taxon>
    </lineage>
</organism>
<reference evidence="2 3" key="1">
    <citation type="journal article" date="2018" name="Front. Plant Sci.">
        <title>Red Clover (Trifolium pratense) and Zigzag Clover (T. medium) - A Picture of Genomic Similarities and Differences.</title>
        <authorList>
            <person name="Dluhosova J."/>
            <person name="Istvanek J."/>
            <person name="Nedelnik J."/>
            <person name="Repkova J."/>
        </authorList>
    </citation>
    <scope>NUCLEOTIDE SEQUENCE [LARGE SCALE GENOMIC DNA]</scope>
    <source>
        <strain evidence="3">cv. 10/8</strain>
        <tissue evidence="2">Leaf</tissue>
    </source>
</reference>
<name>A0A392SMM3_9FABA</name>
<dbReference type="AlphaFoldDB" id="A0A392SMM3"/>
<proteinExistence type="predicted"/>
<sequence length="43" mass="4576">MLSAHLNNIGRSSQMNTSGITTPSKLDAASVAADIPFLTYDHE</sequence>
<evidence type="ECO:0000256" key="1">
    <source>
        <dbReference type="SAM" id="MobiDB-lite"/>
    </source>
</evidence>
<protein>
    <submittedName>
        <fullName evidence="2">Cellulose synthase A catalytic subunit 2</fullName>
    </submittedName>
</protein>
<keyword evidence="3" id="KW-1185">Reference proteome</keyword>
<dbReference type="EMBL" id="LXQA010398338">
    <property type="protein sequence ID" value="MCI49245.1"/>
    <property type="molecule type" value="Genomic_DNA"/>
</dbReference>
<accession>A0A392SMM3</accession>
<feature type="non-terminal residue" evidence="2">
    <location>
        <position position="43"/>
    </location>
</feature>
<feature type="region of interest" description="Disordered" evidence="1">
    <location>
        <begin position="1"/>
        <end position="22"/>
    </location>
</feature>
<evidence type="ECO:0000313" key="3">
    <source>
        <dbReference type="Proteomes" id="UP000265520"/>
    </source>
</evidence>
<evidence type="ECO:0000313" key="2">
    <source>
        <dbReference type="EMBL" id="MCI49245.1"/>
    </source>
</evidence>
<comment type="caution">
    <text evidence="2">The sequence shown here is derived from an EMBL/GenBank/DDBJ whole genome shotgun (WGS) entry which is preliminary data.</text>
</comment>
<dbReference type="Proteomes" id="UP000265520">
    <property type="component" value="Unassembled WGS sequence"/>
</dbReference>